<dbReference type="SUPFAM" id="SSF55961">
    <property type="entry name" value="Bet v1-like"/>
    <property type="match status" value="1"/>
</dbReference>
<accession>A0ABW2TJG2</accession>
<organism evidence="1 2">
    <name type="scientific">Actinokineospora soli</name>
    <dbReference type="NCBI Taxonomy" id="1048753"/>
    <lineage>
        <taxon>Bacteria</taxon>
        <taxon>Bacillati</taxon>
        <taxon>Actinomycetota</taxon>
        <taxon>Actinomycetes</taxon>
        <taxon>Pseudonocardiales</taxon>
        <taxon>Pseudonocardiaceae</taxon>
        <taxon>Actinokineospora</taxon>
    </lineage>
</organism>
<dbReference type="InterPro" id="IPR023393">
    <property type="entry name" value="START-like_dom_sf"/>
</dbReference>
<dbReference type="EMBL" id="JBHTEY010000004">
    <property type="protein sequence ID" value="MFC7613373.1"/>
    <property type="molecule type" value="Genomic_DNA"/>
</dbReference>
<proteinExistence type="predicted"/>
<evidence type="ECO:0000313" key="1">
    <source>
        <dbReference type="EMBL" id="MFC7613373.1"/>
    </source>
</evidence>
<protein>
    <submittedName>
        <fullName evidence="1">SRPBCC family protein</fullName>
    </submittedName>
</protein>
<gene>
    <name evidence="1" type="ORF">ACFQV2_06910</name>
</gene>
<dbReference type="Pfam" id="PF10604">
    <property type="entry name" value="Polyketide_cyc2"/>
    <property type="match status" value="1"/>
</dbReference>
<sequence>MIELVRSADVPAPPDRVWAVVADPRRAPDWFSFAERTEVLSGSGVGELRRQHGRWGARRSEIDQEVIAYAPGELIAWKHVAERLDGKPAPVFSSSSVFRIELAPVDGGTRVTLRVQQEPASFLRGLAMRLMGARHITERLEESLVRLPGAVD</sequence>
<reference evidence="2" key="1">
    <citation type="journal article" date="2019" name="Int. J. Syst. Evol. Microbiol.">
        <title>The Global Catalogue of Microorganisms (GCM) 10K type strain sequencing project: providing services to taxonomists for standard genome sequencing and annotation.</title>
        <authorList>
            <consortium name="The Broad Institute Genomics Platform"/>
            <consortium name="The Broad Institute Genome Sequencing Center for Infectious Disease"/>
            <person name="Wu L."/>
            <person name="Ma J."/>
        </authorList>
    </citation>
    <scope>NUCLEOTIDE SEQUENCE [LARGE SCALE GENOMIC DNA]</scope>
    <source>
        <strain evidence="2">JCM 17695</strain>
    </source>
</reference>
<dbReference type="Proteomes" id="UP001596512">
    <property type="component" value="Unassembled WGS sequence"/>
</dbReference>
<name>A0ABW2TJG2_9PSEU</name>
<dbReference type="InterPro" id="IPR019587">
    <property type="entry name" value="Polyketide_cyclase/dehydratase"/>
</dbReference>
<keyword evidence="2" id="KW-1185">Reference proteome</keyword>
<dbReference type="Gene3D" id="3.30.530.20">
    <property type="match status" value="1"/>
</dbReference>
<evidence type="ECO:0000313" key="2">
    <source>
        <dbReference type="Proteomes" id="UP001596512"/>
    </source>
</evidence>
<comment type="caution">
    <text evidence="1">The sequence shown here is derived from an EMBL/GenBank/DDBJ whole genome shotgun (WGS) entry which is preliminary data.</text>
</comment>